<dbReference type="Proteomes" id="UP001201980">
    <property type="component" value="Unassembled WGS sequence"/>
</dbReference>
<dbReference type="EMBL" id="JAKWBI020000135">
    <property type="protein sequence ID" value="KAJ2901839.1"/>
    <property type="molecule type" value="Genomic_DNA"/>
</dbReference>
<protein>
    <submittedName>
        <fullName evidence="1">Uncharacterized protein</fullName>
    </submittedName>
</protein>
<organism evidence="1 2">
    <name type="scientific">Zalerion maritima</name>
    <dbReference type="NCBI Taxonomy" id="339359"/>
    <lineage>
        <taxon>Eukaryota</taxon>
        <taxon>Fungi</taxon>
        <taxon>Dikarya</taxon>
        <taxon>Ascomycota</taxon>
        <taxon>Pezizomycotina</taxon>
        <taxon>Sordariomycetes</taxon>
        <taxon>Lulworthiomycetidae</taxon>
        <taxon>Lulworthiales</taxon>
        <taxon>Lulworthiaceae</taxon>
        <taxon>Zalerion</taxon>
    </lineage>
</organism>
<accession>A0AAD5WS02</accession>
<comment type="caution">
    <text evidence="1">The sequence shown here is derived from an EMBL/GenBank/DDBJ whole genome shotgun (WGS) entry which is preliminary data.</text>
</comment>
<reference evidence="1" key="1">
    <citation type="submission" date="2022-07" db="EMBL/GenBank/DDBJ databases">
        <title>Draft genome sequence of Zalerion maritima ATCC 34329, a (micro)plastics degrading marine fungus.</title>
        <authorList>
            <person name="Paco A."/>
            <person name="Goncalves M.F.M."/>
            <person name="Rocha-Santos T.A.P."/>
            <person name="Alves A."/>
        </authorList>
    </citation>
    <scope>NUCLEOTIDE SEQUENCE</scope>
    <source>
        <strain evidence="1">ATCC 34329</strain>
    </source>
</reference>
<proteinExistence type="predicted"/>
<keyword evidence="2" id="KW-1185">Reference proteome</keyword>
<evidence type="ECO:0000313" key="2">
    <source>
        <dbReference type="Proteomes" id="UP001201980"/>
    </source>
</evidence>
<gene>
    <name evidence="1" type="ORF">MKZ38_001318</name>
</gene>
<sequence length="175" mass="18706">MSNFADGSVTARSDLVFAPTAAVINKNTTTLPSRTYVTHTGATVLAVCVAEGESKGNATFNVTPIIRGGGGGFYFDASTITISALGICIEDLAARNTKLLMQKERKIESLHEHVDHFSTAPRDIQATLADTNVLIASPSFELDVQRSKAGEGEGLRRELGEANRENEALKRILGE</sequence>
<evidence type="ECO:0000313" key="1">
    <source>
        <dbReference type="EMBL" id="KAJ2901839.1"/>
    </source>
</evidence>
<dbReference type="AlphaFoldDB" id="A0AAD5WS02"/>
<name>A0AAD5WS02_9PEZI</name>